<proteinExistence type="predicted"/>
<organism evidence="2 3">
    <name type="scientific">Schizopora paradoxa</name>
    <dbReference type="NCBI Taxonomy" id="27342"/>
    <lineage>
        <taxon>Eukaryota</taxon>
        <taxon>Fungi</taxon>
        <taxon>Dikarya</taxon>
        <taxon>Basidiomycota</taxon>
        <taxon>Agaricomycotina</taxon>
        <taxon>Agaricomycetes</taxon>
        <taxon>Hymenochaetales</taxon>
        <taxon>Schizoporaceae</taxon>
        <taxon>Schizopora</taxon>
    </lineage>
</organism>
<feature type="compositionally biased region" description="Polar residues" evidence="1">
    <location>
        <begin position="83"/>
        <end position="92"/>
    </location>
</feature>
<evidence type="ECO:0000313" key="3">
    <source>
        <dbReference type="Proteomes" id="UP000053477"/>
    </source>
</evidence>
<dbReference type="OrthoDB" id="331948at2759"/>
<keyword evidence="3" id="KW-1185">Reference proteome</keyword>
<feature type="region of interest" description="Disordered" evidence="1">
    <location>
        <begin position="147"/>
        <end position="199"/>
    </location>
</feature>
<feature type="region of interest" description="Disordered" evidence="1">
    <location>
        <begin position="1"/>
        <end position="133"/>
    </location>
</feature>
<evidence type="ECO:0000313" key="2">
    <source>
        <dbReference type="EMBL" id="KLO07100.1"/>
    </source>
</evidence>
<sequence length="199" mass="22314">MDILLGTASGEWPPADPSKLNREQYRSPEDDDQSAVLPDSPWTFENGSVNPHLQPSNATRKRAAAQPPIANVPPYHPDYVEPTSDSLVSTLENIVDNDGSSSSELDSDEERYGKENIHGKGNPRVRRGSEGYEIQSVDRESIFRDYIRSQGENPRQYNIYEPEPHSESESEELEGGEEDPEEFEPLSRQYEGVVVPQPS</sequence>
<feature type="compositionally biased region" description="Polar residues" evidence="1">
    <location>
        <begin position="43"/>
        <end position="58"/>
    </location>
</feature>
<dbReference type="EMBL" id="KQ086161">
    <property type="protein sequence ID" value="KLO07100.1"/>
    <property type="molecule type" value="Genomic_DNA"/>
</dbReference>
<dbReference type="AlphaFoldDB" id="A0A0H2R5N5"/>
<name>A0A0H2R5N5_9AGAM</name>
<evidence type="ECO:0000256" key="1">
    <source>
        <dbReference type="SAM" id="MobiDB-lite"/>
    </source>
</evidence>
<dbReference type="InParanoid" id="A0A0H2R5N5"/>
<feature type="compositionally biased region" description="Basic and acidic residues" evidence="1">
    <location>
        <begin position="19"/>
        <end position="28"/>
    </location>
</feature>
<gene>
    <name evidence="2" type="ORF">SCHPADRAFT_665049</name>
</gene>
<protein>
    <submittedName>
        <fullName evidence="2">Uncharacterized protein</fullName>
    </submittedName>
</protein>
<accession>A0A0H2R5N5</accession>
<dbReference type="Proteomes" id="UP000053477">
    <property type="component" value="Unassembled WGS sequence"/>
</dbReference>
<feature type="compositionally biased region" description="Acidic residues" evidence="1">
    <location>
        <begin position="169"/>
        <end position="184"/>
    </location>
</feature>
<reference evidence="2 3" key="1">
    <citation type="submission" date="2015-04" db="EMBL/GenBank/DDBJ databases">
        <title>Complete genome sequence of Schizopora paradoxa KUC8140, a cosmopolitan wood degrader in East Asia.</title>
        <authorList>
            <consortium name="DOE Joint Genome Institute"/>
            <person name="Min B."/>
            <person name="Park H."/>
            <person name="Jang Y."/>
            <person name="Kim J.-J."/>
            <person name="Kim K.H."/>
            <person name="Pangilinan J."/>
            <person name="Lipzen A."/>
            <person name="Riley R."/>
            <person name="Grigoriev I.V."/>
            <person name="Spatafora J.W."/>
            <person name="Choi I.-G."/>
        </authorList>
    </citation>
    <scope>NUCLEOTIDE SEQUENCE [LARGE SCALE GENOMIC DNA]</scope>
    <source>
        <strain evidence="2 3">KUC8140</strain>
    </source>
</reference>